<dbReference type="AlphaFoldDB" id="K0T2H2"/>
<comment type="caution">
    <text evidence="2">The sequence shown here is derived from an EMBL/GenBank/DDBJ whole genome shotgun (WGS) entry which is preliminary data.</text>
</comment>
<protein>
    <submittedName>
        <fullName evidence="2">Uncharacterized protein</fullName>
    </submittedName>
</protein>
<evidence type="ECO:0000313" key="3">
    <source>
        <dbReference type="Proteomes" id="UP000266841"/>
    </source>
</evidence>
<organism evidence="2 3">
    <name type="scientific">Thalassiosira oceanica</name>
    <name type="common">Marine diatom</name>
    <dbReference type="NCBI Taxonomy" id="159749"/>
    <lineage>
        <taxon>Eukaryota</taxon>
        <taxon>Sar</taxon>
        <taxon>Stramenopiles</taxon>
        <taxon>Ochrophyta</taxon>
        <taxon>Bacillariophyta</taxon>
        <taxon>Coscinodiscophyceae</taxon>
        <taxon>Thalassiosirophycidae</taxon>
        <taxon>Thalassiosirales</taxon>
        <taxon>Thalassiosiraceae</taxon>
        <taxon>Thalassiosira</taxon>
    </lineage>
</organism>
<accession>K0T2H2</accession>
<feature type="non-terminal residue" evidence="2">
    <location>
        <position position="1"/>
    </location>
</feature>
<dbReference type="EMBL" id="AGNL01013022">
    <property type="protein sequence ID" value="EJK67486.1"/>
    <property type="molecule type" value="Genomic_DNA"/>
</dbReference>
<feature type="compositionally biased region" description="Low complexity" evidence="1">
    <location>
        <begin position="33"/>
        <end position="51"/>
    </location>
</feature>
<feature type="compositionally biased region" description="Basic and acidic residues" evidence="1">
    <location>
        <begin position="52"/>
        <end position="68"/>
    </location>
</feature>
<sequence length="284" mass="30696">PLVELDPEEERREGGQLVLVPVETGRGHDARDVPPGVRRPPASVPPAVYRPGGHEPVEEREGPARRAPLDPQEVGHLVVPVDHLRPVVVVHRRSPPVGPYRPDARGGGEEGRARRVADRGGANGSTVPPLAPRTRGDERAGRSLDAMARSDSRRPLASSCDDGGRRQPQHPPEVDVVESDESARERGDVATRCGRCGTDEEEEAEGWAATPLSRTYSDSASPSSMLTTSISCRAEAATGRPWRRRDGPNMPDIFFPSFLPSSPILGPLSPLRYSCCCLFCRPGL</sequence>
<reference evidence="2 3" key="1">
    <citation type="journal article" date="2012" name="Genome Biol.">
        <title>Genome and low-iron response of an oceanic diatom adapted to chronic iron limitation.</title>
        <authorList>
            <person name="Lommer M."/>
            <person name="Specht M."/>
            <person name="Roy A.S."/>
            <person name="Kraemer L."/>
            <person name="Andreson R."/>
            <person name="Gutowska M.A."/>
            <person name="Wolf J."/>
            <person name="Bergner S.V."/>
            <person name="Schilhabel M.B."/>
            <person name="Klostermeier U.C."/>
            <person name="Beiko R.G."/>
            <person name="Rosenstiel P."/>
            <person name="Hippler M."/>
            <person name="Laroche J."/>
        </authorList>
    </citation>
    <scope>NUCLEOTIDE SEQUENCE [LARGE SCALE GENOMIC DNA]</scope>
    <source>
        <strain evidence="2 3">CCMP1005</strain>
    </source>
</reference>
<name>K0T2H2_THAOC</name>
<evidence type="ECO:0000256" key="1">
    <source>
        <dbReference type="SAM" id="MobiDB-lite"/>
    </source>
</evidence>
<feature type="region of interest" description="Disordered" evidence="1">
    <location>
        <begin position="90"/>
        <end position="207"/>
    </location>
</feature>
<proteinExistence type="predicted"/>
<evidence type="ECO:0000313" key="2">
    <source>
        <dbReference type="EMBL" id="EJK67486.1"/>
    </source>
</evidence>
<dbReference type="Proteomes" id="UP000266841">
    <property type="component" value="Unassembled WGS sequence"/>
</dbReference>
<keyword evidence="3" id="KW-1185">Reference proteome</keyword>
<feature type="compositionally biased region" description="Basic and acidic residues" evidence="1">
    <location>
        <begin position="102"/>
        <end position="118"/>
    </location>
</feature>
<gene>
    <name evidence="2" type="ORF">THAOC_11471</name>
</gene>
<feature type="region of interest" description="Disordered" evidence="1">
    <location>
        <begin position="23"/>
        <end position="74"/>
    </location>
</feature>
<feature type="compositionally biased region" description="Basic and acidic residues" evidence="1">
    <location>
        <begin position="134"/>
        <end position="154"/>
    </location>
</feature>